<dbReference type="Gene3D" id="2.60.40.10">
    <property type="entry name" value="Immunoglobulins"/>
    <property type="match status" value="1"/>
</dbReference>
<dbReference type="FunFam" id="3.80.10.10:FF:000383">
    <property type="entry name" value="Leucine-rich repeat receptor protein kinase EMS1"/>
    <property type="match status" value="1"/>
</dbReference>
<keyword evidence="2" id="KW-0472">Membrane</keyword>
<dbReference type="InterPro" id="IPR052941">
    <property type="entry name" value="StomDev_PlantInt_Reg"/>
</dbReference>
<dbReference type="Proteomes" id="UP000030786">
    <property type="component" value="Chromosome"/>
</dbReference>
<sequence>MRVYTLLLSLLLTCIIQAQVTPAEKAALQAFYTATGGSNWTSETDADPTNDWDFSGPVTNDWYGITISGGNVISINMNPTLVNTGNNNLTGTLPNEIGDFPFLTSLVLTAENLSGTIPPSLYFLNSLRVLNLGRNNFSGTLPPQISQLTNLTSLIINQNDLDGELPIELTMLGNLQTLDIDSNNFFGEIPIELTDMVELKVLQLSNNPFTGYLYPEYGKLVNLEEFIFFNNSITGTIPEEFGKLIRLKKLRLGSNNLSGILPISLKDLINLENLEIYATSISGEIPDEYGQLINVAYFNLSQNRISGNLPSSLSNMTEIISFNVSNNQITGTLPQSYSSWSLINYFQASTNQLTGEIPDTYSNLSNLTSFVLSRNQLSGELSVLFSNWTNIENFNIQFNSITGEIPETYANLINLEYFNVGENNFSGEISPLFSNWVNIKTLILRDNEFEGRLPDFSNIFRSNDFFQINDNRFQFGDFEDEFNYYDQTLLSFTDNPQARVNDTQNLSSCAGSSITLSTVVSGNANVYQWLKDGTAITGATDSDLVLYPVAISDAGVYTCLITSTIVTDLTLERNPITLTVNATGPIANIVEDKLACDLDGDGFATFSLNLADIEAQAFGSQTGLTISYFDALGNPLSLTSSYTNTTASNQVVTVRVSDTGGCYDESTFNLITTLPAVADTNADVTSCENYTLPPLNADSNYFTATNASGTQLQEGDIINTTQTIYIHAGIGNCADETSFTITIEQPVTADQLEDVTECEFYTLPPLTTSNYFTESNGQGTRINEGDRITETQTIYIYSKSGVCTDESSFTISIDLLACEDSEEAIKSKFPNFFTPNADGINDTWKLNQELFLLEGIVTIYDRYGKLISQFDAINGEWDGYSNGRRLPASDYWFKFEGIDGEINSTGHFALKR</sequence>
<evidence type="ECO:0000256" key="3">
    <source>
        <dbReference type="ARBA" id="ARBA00022614"/>
    </source>
</evidence>
<dbReference type="InterPro" id="IPR001611">
    <property type="entry name" value="Leu-rich_rpt"/>
</dbReference>
<dbReference type="GO" id="GO:0005886">
    <property type="term" value="C:plasma membrane"/>
    <property type="evidence" value="ECO:0007669"/>
    <property type="project" value="UniProtKB-SubCell"/>
</dbReference>
<feature type="chain" id="PRO_5043762087" description="Ig-like domain-containing protein" evidence="7">
    <location>
        <begin position="19"/>
        <end position="912"/>
    </location>
</feature>
<keyword evidence="5" id="KW-0677">Repeat</keyword>
<evidence type="ECO:0000256" key="4">
    <source>
        <dbReference type="ARBA" id="ARBA00022729"/>
    </source>
</evidence>
<keyword evidence="3" id="KW-0433">Leucine-rich repeat</keyword>
<name>A0AAU8S285_9FLAO</name>
<dbReference type="EMBL" id="CP009976">
    <property type="protein sequence ID" value="AIZ43365.1"/>
    <property type="molecule type" value="Genomic_DNA"/>
</dbReference>
<dbReference type="SUPFAM" id="SSF52058">
    <property type="entry name" value="L domain-like"/>
    <property type="match status" value="2"/>
</dbReference>
<keyword evidence="4 7" id="KW-0732">Signal</keyword>
<dbReference type="PANTHER" id="PTHR48004:SF59">
    <property type="entry name" value="LEUCINE-RICH REPEAT-CONTAINING N-TERMINAL PLANT-TYPE DOMAIN-CONTAINING PROTEIN"/>
    <property type="match status" value="1"/>
</dbReference>
<dbReference type="InterPro" id="IPR032675">
    <property type="entry name" value="LRR_dom_sf"/>
</dbReference>
<dbReference type="InterPro" id="IPR007110">
    <property type="entry name" value="Ig-like_dom"/>
</dbReference>
<evidence type="ECO:0000259" key="8">
    <source>
        <dbReference type="PROSITE" id="PS50835"/>
    </source>
</evidence>
<evidence type="ECO:0000313" key="10">
    <source>
        <dbReference type="Proteomes" id="UP000030786"/>
    </source>
</evidence>
<evidence type="ECO:0000256" key="2">
    <source>
        <dbReference type="ARBA" id="ARBA00022475"/>
    </source>
</evidence>
<gene>
    <name evidence="9" type="ORF">M666_18495</name>
</gene>
<keyword evidence="6" id="KW-1015">Disulfide bond</keyword>
<dbReference type="RefSeq" id="WP_029445679.1">
    <property type="nucleotide sequence ID" value="NZ_CP009976.1"/>
</dbReference>
<comment type="subcellular location">
    <subcellularLocation>
        <location evidence="1">Cell membrane</location>
    </subcellularLocation>
</comment>
<organism evidence="9 10">
    <name type="scientific">Cellulophaga baltica 18</name>
    <dbReference type="NCBI Taxonomy" id="1348584"/>
    <lineage>
        <taxon>Bacteria</taxon>
        <taxon>Pseudomonadati</taxon>
        <taxon>Bacteroidota</taxon>
        <taxon>Flavobacteriia</taxon>
        <taxon>Flavobacteriales</taxon>
        <taxon>Flavobacteriaceae</taxon>
        <taxon>Cellulophaga</taxon>
    </lineage>
</organism>
<dbReference type="FunFam" id="3.80.10.10:FF:000041">
    <property type="entry name" value="LRR receptor-like serine/threonine-protein kinase ERECTA"/>
    <property type="match status" value="2"/>
</dbReference>
<dbReference type="Pfam" id="PF13585">
    <property type="entry name" value="CHU_C"/>
    <property type="match status" value="1"/>
</dbReference>
<dbReference type="InterPro" id="IPR013783">
    <property type="entry name" value="Ig-like_fold"/>
</dbReference>
<dbReference type="CDD" id="cd00096">
    <property type="entry name" value="Ig"/>
    <property type="match status" value="1"/>
</dbReference>
<dbReference type="InterPro" id="IPR036179">
    <property type="entry name" value="Ig-like_dom_sf"/>
</dbReference>
<keyword evidence="2" id="KW-1003">Cell membrane</keyword>
<dbReference type="PROSITE" id="PS50835">
    <property type="entry name" value="IG_LIKE"/>
    <property type="match status" value="1"/>
</dbReference>
<dbReference type="InterPro" id="IPR026341">
    <property type="entry name" value="T9SS_type_B"/>
</dbReference>
<evidence type="ECO:0000256" key="5">
    <source>
        <dbReference type="ARBA" id="ARBA00022737"/>
    </source>
</evidence>
<reference evidence="9 10" key="1">
    <citation type="journal article" date="2014" name="Environ. Microbiol.">
        <title>Contrasting genomic patterns and infection strategies of two co-existing Bacteroidetes podovirus genera.</title>
        <authorList>
            <person name="Holmfeldt K."/>
            <person name="Howard-Varona C."/>
            <person name="Solonenko N."/>
            <person name="Sullivan M.B."/>
        </authorList>
    </citation>
    <scope>NUCLEOTIDE SEQUENCE [LARGE SCALE GENOMIC DNA]</scope>
    <source>
        <strain evidence="9 10">18</strain>
    </source>
</reference>
<dbReference type="SMART" id="SM00369">
    <property type="entry name" value="LRR_TYP"/>
    <property type="match status" value="4"/>
</dbReference>
<dbReference type="AlphaFoldDB" id="A0AAU8S285"/>
<evidence type="ECO:0000256" key="1">
    <source>
        <dbReference type="ARBA" id="ARBA00004236"/>
    </source>
</evidence>
<dbReference type="SUPFAM" id="SSF48726">
    <property type="entry name" value="Immunoglobulin"/>
    <property type="match status" value="1"/>
</dbReference>
<evidence type="ECO:0000256" key="6">
    <source>
        <dbReference type="ARBA" id="ARBA00023157"/>
    </source>
</evidence>
<dbReference type="InterPro" id="IPR003591">
    <property type="entry name" value="Leu-rich_rpt_typical-subtyp"/>
</dbReference>
<accession>A0AAU8S285</accession>
<protein>
    <recommendedName>
        <fullName evidence="8">Ig-like domain-containing protein</fullName>
    </recommendedName>
</protein>
<dbReference type="GeneID" id="78062702"/>
<evidence type="ECO:0000313" key="9">
    <source>
        <dbReference type="EMBL" id="AIZ43365.1"/>
    </source>
</evidence>
<dbReference type="Pfam" id="PF00560">
    <property type="entry name" value="LRR_1"/>
    <property type="match status" value="6"/>
</dbReference>
<evidence type="ECO:0000256" key="7">
    <source>
        <dbReference type="SAM" id="SignalP"/>
    </source>
</evidence>
<dbReference type="Gene3D" id="3.80.10.10">
    <property type="entry name" value="Ribonuclease Inhibitor"/>
    <property type="match status" value="3"/>
</dbReference>
<dbReference type="NCBIfam" id="TIGR04131">
    <property type="entry name" value="Bac_Flav_CTERM"/>
    <property type="match status" value="1"/>
</dbReference>
<feature type="signal peptide" evidence="7">
    <location>
        <begin position="1"/>
        <end position="18"/>
    </location>
</feature>
<feature type="domain" description="Ig-like" evidence="8">
    <location>
        <begin position="496"/>
        <end position="577"/>
    </location>
</feature>
<dbReference type="KEGG" id="cbat:M666_18495"/>
<proteinExistence type="predicted"/>
<dbReference type="PANTHER" id="PTHR48004">
    <property type="entry name" value="OS01G0149700 PROTEIN"/>
    <property type="match status" value="1"/>
</dbReference>